<comment type="similarity">
    <text evidence="1 4">Belongs to the TIFY/JAZ family.</text>
</comment>
<evidence type="ECO:0000259" key="6">
    <source>
        <dbReference type="PROSITE" id="PS51320"/>
    </source>
</evidence>
<evidence type="ECO:0000256" key="5">
    <source>
        <dbReference type="SAM" id="MobiDB-lite"/>
    </source>
</evidence>
<dbReference type="InterPro" id="IPR040390">
    <property type="entry name" value="TIFY/JAZ"/>
</dbReference>
<dbReference type="GO" id="GO:2000022">
    <property type="term" value="P:regulation of jasmonic acid mediated signaling pathway"/>
    <property type="evidence" value="ECO:0007669"/>
    <property type="project" value="UniProtKB-UniRule"/>
</dbReference>
<evidence type="ECO:0000313" key="8">
    <source>
        <dbReference type="Proteomes" id="UP000236161"/>
    </source>
</evidence>
<keyword evidence="4" id="KW-0539">Nucleus</keyword>
<evidence type="ECO:0000256" key="3">
    <source>
        <dbReference type="ARBA" id="ARBA00022843"/>
    </source>
</evidence>
<dbReference type="GO" id="GO:0005634">
    <property type="term" value="C:nucleus"/>
    <property type="evidence" value="ECO:0007669"/>
    <property type="project" value="UniProtKB-SubCell"/>
</dbReference>
<gene>
    <name evidence="7" type="primary">TIFY6A</name>
    <name evidence="7" type="ORF">AXF42_Ash005926</name>
</gene>
<dbReference type="InterPro" id="IPR018467">
    <property type="entry name" value="CCT_CS"/>
</dbReference>
<dbReference type="GO" id="GO:0031347">
    <property type="term" value="P:regulation of defense response"/>
    <property type="evidence" value="ECO:0007669"/>
    <property type="project" value="UniProtKB-UniRule"/>
</dbReference>
<dbReference type="Pfam" id="PF06200">
    <property type="entry name" value="tify"/>
    <property type="match status" value="1"/>
</dbReference>
<comment type="domain">
    <text evidence="4">The jas domain is required for interaction with COI1.</text>
</comment>
<dbReference type="GO" id="GO:0009611">
    <property type="term" value="P:response to wounding"/>
    <property type="evidence" value="ECO:0007669"/>
    <property type="project" value="UniProtKB-UniRule"/>
</dbReference>
<comment type="function">
    <text evidence="4">Repressor of jasmonate responses.</text>
</comment>
<evidence type="ECO:0000256" key="2">
    <source>
        <dbReference type="ARBA" id="ARBA00022819"/>
    </source>
</evidence>
<dbReference type="OrthoDB" id="1939212at2759"/>
<sequence>MEWDFLGIAGNNSGNSVEEESRSGHMDSAANWPFSHLMTFENPKEVKSQLLFDPLPSSIFESNQKANGVEDQQHYLGTGVHCVSQVPIYAYQKHAMEAGFGTSSYLKSHGSSNGSNHTVCTMKQQNYGSATSNSNPAVKPWVGTLVPRNASKPSTRNAQLTIFYAGSVIVYDEVPWEKAQEIMLMASKESRAATNAVLQRVETPGLPLTKGLVSDSLKYNQTLNKYTNHLATCSGPVLISDDKSRANISGTQMSTSQDEPSKTMNVSAAAGTIMSRGVPQARKASLARFLEKRKERYINFWGTNMNNSVTPVAEEGGE</sequence>
<dbReference type="PANTHER" id="PTHR33077">
    <property type="entry name" value="PROTEIN TIFY 4A-RELATED-RELATED"/>
    <property type="match status" value="1"/>
</dbReference>
<name>A0A2I0AZQ1_9ASPA</name>
<dbReference type="SMART" id="SM00979">
    <property type="entry name" value="TIFY"/>
    <property type="match status" value="1"/>
</dbReference>
<dbReference type="STRING" id="1088818.A0A2I0AZQ1"/>
<accession>A0A2I0AZQ1</accession>
<evidence type="ECO:0000313" key="7">
    <source>
        <dbReference type="EMBL" id="PKA61030.1"/>
    </source>
</evidence>
<keyword evidence="2 4" id="KW-1184">Jasmonic acid signaling pathway</keyword>
<organism evidence="7 8">
    <name type="scientific">Apostasia shenzhenica</name>
    <dbReference type="NCBI Taxonomy" id="1088818"/>
    <lineage>
        <taxon>Eukaryota</taxon>
        <taxon>Viridiplantae</taxon>
        <taxon>Streptophyta</taxon>
        <taxon>Embryophyta</taxon>
        <taxon>Tracheophyta</taxon>
        <taxon>Spermatophyta</taxon>
        <taxon>Magnoliopsida</taxon>
        <taxon>Liliopsida</taxon>
        <taxon>Asparagales</taxon>
        <taxon>Orchidaceae</taxon>
        <taxon>Apostasioideae</taxon>
        <taxon>Apostasia</taxon>
    </lineage>
</organism>
<evidence type="ECO:0000256" key="4">
    <source>
        <dbReference type="RuleBase" id="RU369065"/>
    </source>
</evidence>
<dbReference type="Proteomes" id="UP000236161">
    <property type="component" value="Unassembled WGS sequence"/>
</dbReference>
<dbReference type="EMBL" id="KZ451932">
    <property type="protein sequence ID" value="PKA61030.1"/>
    <property type="molecule type" value="Genomic_DNA"/>
</dbReference>
<dbReference type="PROSITE" id="PS51320">
    <property type="entry name" value="TIFY"/>
    <property type="match status" value="1"/>
</dbReference>
<comment type="subcellular location">
    <subcellularLocation>
        <location evidence="4">Nucleus</location>
    </subcellularLocation>
</comment>
<protein>
    <recommendedName>
        <fullName evidence="4">Protein TIFY</fullName>
    </recommendedName>
    <alternativeName>
        <fullName evidence="4">Jasmonate ZIM domain-containing protein</fullName>
    </alternativeName>
</protein>
<dbReference type="Pfam" id="PF09425">
    <property type="entry name" value="Jas_motif"/>
    <property type="match status" value="1"/>
</dbReference>
<reference evidence="7 8" key="1">
    <citation type="journal article" date="2017" name="Nature">
        <title>The Apostasia genome and the evolution of orchids.</title>
        <authorList>
            <person name="Zhang G.Q."/>
            <person name="Liu K.W."/>
            <person name="Li Z."/>
            <person name="Lohaus R."/>
            <person name="Hsiao Y.Y."/>
            <person name="Niu S.C."/>
            <person name="Wang J.Y."/>
            <person name="Lin Y.C."/>
            <person name="Xu Q."/>
            <person name="Chen L.J."/>
            <person name="Yoshida K."/>
            <person name="Fujiwara S."/>
            <person name="Wang Z.W."/>
            <person name="Zhang Y.Q."/>
            <person name="Mitsuda N."/>
            <person name="Wang M."/>
            <person name="Liu G.H."/>
            <person name="Pecoraro L."/>
            <person name="Huang H.X."/>
            <person name="Xiao X.J."/>
            <person name="Lin M."/>
            <person name="Wu X.Y."/>
            <person name="Wu W.L."/>
            <person name="Chen Y.Y."/>
            <person name="Chang S.B."/>
            <person name="Sakamoto S."/>
            <person name="Ohme-Takagi M."/>
            <person name="Yagi M."/>
            <person name="Zeng S.J."/>
            <person name="Shen C.Y."/>
            <person name="Yeh C.M."/>
            <person name="Luo Y.B."/>
            <person name="Tsai W.C."/>
            <person name="Van de Peer Y."/>
            <person name="Liu Z.J."/>
        </authorList>
    </citation>
    <scope>NUCLEOTIDE SEQUENCE [LARGE SCALE GENOMIC DNA]</scope>
    <source>
        <strain evidence="8">cv. Shenzhen</strain>
        <tissue evidence="7">Stem</tissue>
    </source>
</reference>
<proteinExistence type="inferred from homology"/>
<dbReference type="PANTHER" id="PTHR33077:SF90">
    <property type="entry name" value="PROTEIN TIFY 7"/>
    <property type="match status" value="1"/>
</dbReference>
<dbReference type="InterPro" id="IPR010399">
    <property type="entry name" value="Tify_dom"/>
</dbReference>
<keyword evidence="3" id="KW-0832">Ubl conjugation</keyword>
<dbReference type="AlphaFoldDB" id="A0A2I0AZQ1"/>
<feature type="region of interest" description="Disordered" evidence="5">
    <location>
        <begin position="1"/>
        <end position="26"/>
    </location>
</feature>
<evidence type="ECO:0000256" key="1">
    <source>
        <dbReference type="ARBA" id="ARBA00008614"/>
    </source>
</evidence>
<feature type="domain" description="Tify" evidence="6">
    <location>
        <begin position="153"/>
        <end position="188"/>
    </location>
</feature>
<keyword evidence="8" id="KW-1185">Reference proteome</keyword>